<evidence type="ECO:0000313" key="3">
    <source>
        <dbReference type="Proteomes" id="UP000423756"/>
    </source>
</evidence>
<feature type="transmembrane region" description="Helical" evidence="1">
    <location>
        <begin position="39"/>
        <end position="59"/>
    </location>
</feature>
<evidence type="ECO:0000313" key="2">
    <source>
        <dbReference type="EMBL" id="KAB0464310.1"/>
    </source>
</evidence>
<feature type="transmembrane region" description="Helical" evidence="1">
    <location>
        <begin position="71"/>
        <end position="92"/>
    </location>
</feature>
<keyword evidence="1" id="KW-0812">Transmembrane</keyword>
<dbReference type="RefSeq" id="WP_137409191.1">
    <property type="nucleotide sequence ID" value="NZ_AP025466.1"/>
</dbReference>
<name>A0A7V7TE49_9VIBR</name>
<feature type="transmembrane region" description="Helical" evidence="1">
    <location>
        <begin position="98"/>
        <end position="119"/>
    </location>
</feature>
<organism evidence="2 3">
    <name type="scientific">Vibrio chagasii</name>
    <dbReference type="NCBI Taxonomy" id="170679"/>
    <lineage>
        <taxon>Bacteria</taxon>
        <taxon>Pseudomonadati</taxon>
        <taxon>Pseudomonadota</taxon>
        <taxon>Gammaproteobacteria</taxon>
        <taxon>Vibrionales</taxon>
        <taxon>Vibrionaceae</taxon>
        <taxon>Vibrio</taxon>
    </lineage>
</organism>
<reference evidence="2 3" key="1">
    <citation type="submission" date="2019-09" db="EMBL/GenBank/DDBJ databases">
        <title>Draft genome sequences of 48 bacterial type strains from the CCUG.</title>
        <authorList>
            <person name="Tunovic T."/>
            <person name="Pineiro-Iglesias B."/>
            <person name="Unosson C."/>
            <person name="Inganas E."/>
            <person name="Ohlen M."/>
            <person name="Cardew S."/>
            <person name="Jensie-Markopoulos S."/>
            <person name="Salva-Serra F."/>
            <person name="Jaen-Luchoro D."/>
            <person name="Karlsson R."/>
            <person name="Svensson-Stadler L."/>
            <person name="Chun J."/>
            <person name="Moore E."/>
        </authorList>
    </citation>
    <scope>NUCLEOTIDE SEQUENCE [LARGE SCALE GENOMIC DNA]</scope>
    <source>
        <strain evidence="2 3">CCUG 48643</strain>
    </source>
</reference>
<proteinExistence type="predicted"/>
<protein>
    <submittedName>
        <fullName evidence="2">Uncharacterized protein</fullName>
    </submittedName>
</protein>
<keyword evidence="1" id="KW-0472">Membrane</keyword>
<dbReference type="Proteomes" id="UP000423756">
    <property type="component" value="Unassembled WGS sequence"/>
</dbReference>
<accession>A0A7V7TE49</accession>
<dbReference type="EMBL" id="VZPX01000112">
    <property type="protein sequence ID" value="KAB0464310.1"/>
    <property type="molecule type" value="Genomic_DNA"/>
</dbReference>
<gene>
    <name evidence="2" type="ORF">F7Q91_24745</name>
</gene>
<dbReference type="AlphaFoldDB" id="A0A7V7TE49"/>
<evidence type="ECO:0000256" key="1">
    <source>
        <dbReference type="SAM" id="Phobius"/>
    </source>
</evidence>
<keyword evidence="1" id="KW-1133">Transmembrane helix</keyword>
<sequence length="317" mass="35819">MQSMSDESELIDFGGIFIILALAGGAVLLRSYFDAAALRVYVSIFLLMLTIFIIGAAYFRTRVKLSFAFVSWRFLLFTTSFAYVLSIIIYQWSTYSGSLLSIAMLLLLPIGMCCCGFLTRVLEPKSNFRVGLMKGRFKASSFSFNSAIWQGTVSDNNPVLLFFGFKTTKGDTHQSTFRKVGALSAVGTSIAISIQDNGGEIMVDMLILVILSMCFAYVYSFSYLADFVFCVRARFSLYQINMVNNRKQLMKELKSLGVPAESYTLSGELANDKYCLQEREGRWYVYYAERGRRLSEQEFIEESAACQCLLEKLKRLI</sequence>
<feature type="transmembrane region" description="Helical" evidence="1">
    <location>
        <begin position="206"/>
        <end position="229"/>
    </location>
</feature>
<feature type="transmembrane region" description="Helical" evidence="1">
    <location>
        <begin position="12"/>
        <end position="33"/>
    </location>
</feature>
<comment type="caution">
    <text evidence="2">The sequence shown here is derived from an EMBL/GenBank/DDBJ whole genome shotgun (WGS) entry which is preliminary data.</text>
</comment>
<dbReference type="GeneID" id="77343894"/>